<feature type="transmembrane region" description="Helical" evidence="2">
    <location>
        <begin position="80"/>
        <end position="103"/>
    </location>
</feature>
<keyword evidence="2" id="KW-1133">Transmembrane helix</keyword>
<accession>A0A2B7ZNF4</accession>
<evidence type="ECO:0000256" key="2">
    <source>
        <dbReference type="SAM" id="Phobius"/>
    </source>
</evidence>
<dbReference type="Proteomes" id="UP000226031">
    <property type="component" value="Unassembled WGS sequence"/>
</dbReference>
<feature type="compositionally biased region" description="Low complexity" evidence="1">
    <location>
        <begin position="272"/>
        <end position="282"/>
    </location>
</feature>
<name>A0A2B7ZNF4_9EURO</name>
<feature type="transmembrane region" description="Helical" evidence="2">
    <location>
        <begin position="7"/>
        <end position="25"/>
    </location>
</feature>
<feature type="region of interest" description="Disordered" evidence="1">
    <location>
        <begin position="214"/>
        <end position="282"/>
    </location>
</feature>
<keyword evidence="2" id="KW-0812">Transmembrane</keyword>
<dbReference type="EMBL" id="PDND01000031">
    <property type="protein sequence ID" value="PGH34911.1"/>
    <property type="molecule type" value="Genomic_DNA"/>
</dbReference>
<reference evidence="3 4" key="1">
    <citation type="submission" date="2017-10" db="EMBL/GenBank/DDBJ databases">
        <title>Comparative genomics in systemic dimorphic fungi from Ajellomycetaceae.</title>
        <authorList>
            <person name="Munoz J.F."/>
            <person name="Mcewen J.G."/>
            <person name="Clay O.K."/>
            <person name="Cuomo C.A."/>
        </authorList>
    </citation>
    <scope>NUCLEOTIDE SEQUENCE [LARGE SCALE GENOMIC DNA]</scope>
    <source>
        <strain evidence="3 4">UAMH4076</strain>
    </source>
</reference>
<comment type="caution">
    <text evidence="3">The sequence shown here is derived from an EMBL/GenBank/DDBJ whole genome shotgun (WGS) entry which is preliminary data.</text>
</comment>
<evidence type="ECO:0000313" key="4">
    <source>
        <dbReference type="Proteomes" id="UP000226031"/>
    </source>
</evidence>
<sequence length="282" mass="30753">MSSLDNILGGASCVHYIIVLCLPSFSTGLPTNGFGDDLFSINQGSSGIARRVTNRLNNRDSQLQTSGWEEDQILSTKSKVILGAGASLGLLLVLLSILAVVGIKKEWYHIVSAKFRAVKQKPHPTPPEKYSLYFNKRQSSCEGLFSRDSSTVSRTSFGSDHTLHYSPSYVSRTVDSCYQPIEVQQAQVLKVPYHGIHIPPTAVSIRSIHCNRTPKSDNLAQVSPASAPNGATRTHSASRPKNPVQTPRLQGPEPSSNLHLPLTITLPPPIKLQPLKGPWSDR</sequence>
<gene>
    <name evidence="3" type="ORF">GX50_02262</name>
</gene>
<organism evidence="3 4">
    <name type="scientific">[Emmonsia] crescens</name>
    <dbReference type="NCBI Taxonomy" id="73230"/>
    <lineage>
        <taxon>Eukaryota</taxon>
        <taxon>Fungi</taxon>
        <taxon>Dikarya</taxon>
        <taxon>Ascomycota</taxon>
        <taxon>Pezizomycotina</taxon>
        <taxon>Eurotiomycetes</taxon>
        <taxon>Eurotiomycetidae</taxon>
        <taxon>Onygenales</taxon>
        <taxon>Ajellomycetaceae</taxon>
        <taxon>Emergomyces</taxon>
    </lineage>
</organism>
<evidence type="ECO:0000313" key="3">
    <source>
        <dbReference type="EMBL" id="PGH34911.1"/>
    </source>
</evidence>
<dbReference type="VEuPathDB" id="FungiDB:EMCG_09669"/>
<evidence type="ECO:0000256" key="1">
    <source>
        <dbReference type="SAM" id="MobiDB-lite"/>
    </source>
</evidence>
<keyword evidence="4" id="KW-1185">Reference proteome</keyword>
<proteinExistence type="predicted"/>
<protein>
    <submittedName>
        <fullName evidence="3">Uncharacterized protein</fullName>
    </submittedName>
</protein>
<feature type="compositionally biased region" description="Polar residues" evidence="1">
    <location>
        <begin position="216"/>
        <end position="257"/>
    </location>
</feature>
<dbReference type="AlphaFoldDB" id="A0A2B7ZNF4"/>
<keyword evidence="2" id="KW-0472">Membrane</keyword>